<dbReference type="OrthoDB" id="9771205at2"/>
<evidence type="ECO:0000256" key="3">
    <source>
        <dbReference type="ARBA" id="ARBA00022448"/>
    </source>
</evidence>
<gene>
    <name evidence="8" type="ORF">NIASO_00625</name>
</gene>
<dbReference type="InterPro" id="IPR003423">
    <property type="entry name" value="OMP_efflux"/>
</dbReference>
<dbReference type="GO" id="GO:0015288">
    <property type="term" value="F:porin activity"/>
    <property type="evidence" value="ECO:0007669"/>
    <property type="project" value="TreeGrafter"/>
</dbReference>
<evidence type="ECO:0000256" key="5">
    <source>
        <dbReference type="ARBA" id="ARBA00022692"/>
    </source>
</evidence>
<comment type="similarity">
    <text evidence="2">Belongs to the outer membrane factor (OMF) (TC 1.B.17) family.</text>
</comment>
<dbReference type="AlphaFoldDB" id="W0F203"/>
<keyword evidence="3" id="KW-0813">Transport</keyword>
<name>W0F203_9BACT</name>
<evidence type="ECO:0000256" key="6">
    <source>
        <dbReference type="ARBA" id="ARBA00023136"/>
    </source>
</evidence>
<dbReference type="Proteomes" id="UP000003586">
    <property type="component" value="Chromosome"/>
</dbReference>
<keyword evidence="6" id="KW-0472">Membrane</keyword>
<dbReference type="Gene3D" id="1.20.1600.10">
    <property type="entry name" value="Outer membrane efflux proteins (OEP)"/>
    <property type="match status" value="1"/>
</dbReference>
<dbReference type="EMBL" id="CP007035">
    <property type="protein sequence ID" value="AHF17037.1"/>
    <property type="molecule type" value="Genomic_DNA"/>
</dbReference>
<proteinExistence type="inferred from homology"/>
<keyword evidence="9" id="KW-1185">Reference proteome</keyword>
<dbReference type="HOGENOM" id="CLU_012817_10_5_10"/>
<organism evidence="8 9">
    <name type="scientific">Niabella soli DSM 19437</name>
    <dbReference type="NCBI Taxonomy" id="929713"/>
    <lineage>
        <taxon>Bacteria</taxon>
        <taxon>Pseudomonadati</taxon>
        <taxon>Bacteroidota</taxon>
        <taxon>Chitinophagia</taxon>
        <taxon>Chitinophagales</taxon>
        <taxon>Chitinophagaceae</taxon>
        <taxon>Niabella</taxon>
    </lineage>
</organism>
<evidence type="ECO:0000256" key="2">
    <source>
        <dbReference type="ARBA" id="ARBA00007613"/>
    </source>
</evidence>
<evidence type="ECO:0000256" key="1">
    <source>
        <dbReference type="ARBA" id="ARBA00004442"/>
    </source>
</evidence>
<dbReference type="eggNOG" id="COG1538">
    <property type="taxonomic scope" value="Bacteria"/>
</dbReference>
<dbReference type="GO" id="GO:1990281">
    <property type="term" value="C:efflux pump complex"/>
    <property type="evidence" value="ECO:0007669"/>
    <property type="project" value="TreeGrafter"/>
</dbReference>
<dbReference type="GO" id="GO:0009279">
    <property type="term" value="C:cell outer membrane"/>
    <property type="evidence" value="ECO:0007669"/>
    <property type="project" value="UniProtKB-SubCell"/>
</dbReference>
<dbReference type="KEGG" id="nso:NIASO_00625"/>
<evidence type="ECO:0000256" key="4">
    <source>
        <dbReference type="ARBA" id="ARBA00022452"/>
    </source>
</evidence>
<evidence type="ECO:0000256" key="7">
    <source>
        <dbReference type="ARBA" id="ARBA00023237"/>
    </source>
</evidence>
<keyword evidence="4" id="KW-1134">Transmembrane beta strand</keyword>
<evidence type="ECO:0008006" key="10">
    <source>
        <dbReference type="Google" id="ProtNLM"/>
    </source>
</evidence>
<dbReference type="SUPFAM" id="SSF56954">
    <property type="entry name" value="Outer membrane efflux proteins (OEP)"/>
    <property type="match status" value="1"/>
</dbReference>
<comment type="subcellular location">
    <subcellularLocation>
        <location evidence="1">Cell outer membrane</location>
    </subcellularLocation>
</comment>
<dbReference type="GO" id="GO:0015562">
    <property type="term" value="F:efflux transmembrane transporter activity"/>
    <property type="evidence" value="ECO:0007669"/>
    <property type="project" value="InterPro"/>
</dbReference>
<reference evidence="8 9" key="1">
    <citation type="submission" date="2013-12" db="EMBL/GenBank/DDBJ databases">
        <authorList>
            <consortium name="DOE Joint Genome Institute"/>
            <person name="Eisen J."/>
            <person name="Huntemann M."/>
            <person name="Han J."/>
            <person name="Chen A."/>
            <person name="Kyrpides N."/>
            <person name="Mavromatis K."/>
            <person name="Markowitz V."/>
            <person name="Palaniappan K."/>
            <person name="Ivanova N."/>
            <person name="Schaumberg A."/>
            <person name="Pati A."/>
            <person name="Liolios K."/>
            <person name="Nordberg H.P."/>
            <person name="Cantor M.N."/>
            <person name="Hua S.X."/>
            <person name="Woyke T."/>
        </authorList>
    </citation>
    <scope>NUCLEOTIDE SEQUENCE [LARGE SCALE GENOMIC DNA]</scope>
    <source>
        <strain evidence="9">DSM 19437</strain>
    </source>
</reference>
<evidence type="ECO:0000313" key="9">
    <source>
        <dbReference type="Proteomes" id="UP000003586"/>
    </source>
</evidence>
<protein>
    <recommendedName>
        <fullName evidence="10">Transporter</fullName>
    </recommendedName>
</protein>
<dbReference type="STRING" id="929713.NIASO_00625"/>
<dbReference type="PANTHER" id="PTHR30026">
    <property type="entry name" value="OUTER MEMBRANE PROTEIN TOLC"/>
    <property type="match status" value="1"/>
</dbReference>
<dbReference type="RefSeq" id="WP_008582229.1">
    <property type="nucleotide sequence ID" value="NZ_CP007035.1"/>
</dbReference>
<dbReference type="InterPro" id="IPR051906">
    <property type="entry name" value="TolC-like"/>
</dbReference>
<keyword evidence="7" id="KW-0998">Cell outer membrane</keyword>
<sequence>MRNKLIKILPAVAGIILLLVKPAAAQRILTLDEAIATALQNNYDIQLSRNDSLVAAIDYSYRNTAFLPTLNGAAGYTKNNNNQKQTLADKSERKSNGIKSNNVQANVALNWVLFDGLKMFATRDKAAALLASGSYTAREQVINTIAAVISNYYAIARNKQLIAATDVQIDLNAERAKLAQNKLDIGVGAKPDVLQSKVDLNSQKALRMQQVTQVEQLKEQLAQAMNSKITGASFDIPDTIPLTSTLNLGDLQEGIEQTSPALLLARSQVDVAGYALKESKAELLPTLSFNSMYNFSRTNNQKVINQFSPLFNQSNGYNYGLSANIPIFNRFAARRDIKQSKLLLNMQQLNYESQRSQLNLAIVNAYKSYDEQKRALKLEEENILLAKENVSIVFETYKLGMATLVQLREAQLSLAQAYDRLIAARYNAKVSEIELMRLKGVILKQDAAH</sequence>
<dbReference type="PANTHER" id="PTHR30026:SF20">
    <property type="entry name" value="OUTER MEMBRANE PROTEIN TOLC"/>
    <property type="match status" value="1"/>
</dbReference>
<evidence type="ECO:0000313" key="8">
    <source>
        <dbReference type="EMBL" id="AHF17037.1"/>
    </source>
</evidence>
<accession>W0F203</accession>
<keyword evidence="5" id="KW-0812">Transmembrane</keyword>
<dbReference type="Pfam" id="PF02321">
    <property type="entry name" value="OEP"/>
    <property type="match status" value="2"/>
</dbReference>